<dbReference type="GO" id="GO:0034551">
    <property type="term" value="P:mitochondrial respiratory chain complex III assembly"/>
    <property type="evidence" value="ECO:0007669"/>
    <property type="project" value="TreeGrafter"/>
</dbReference>
<proteinExistence type="inferred from homology"/>
<dbReference type="PANTHER" id="PTHR12184:SF1">
    <property type="entry name" value="UBIQUINOL-CYTOCHROME-C REDUCTASE COMPLEX ASSEMBLY FACTOR 1"/>
    <property type="match status" value="1"/>
</dbReference>
<comment type="similarity">
    <text evidence="1">Belongs to the CBP3 family.</text>
</comment>
<evidence type="ECO:0000313" key="3">
    <source>
        <dbReference type="EMBL" id="CED85220.1"/>
    </source>
</evidence>
<accession>A0A0F7SX60</accession>
<sequence length="369" mass="41327">MFSPTHLARLLRSAPLARLSSPTHVLRPFSITPYMLSDSPSSRRIDPSLYIGVRPNSLPGLPPPSGIKYHPLVMKFLSAFVKVAGSNSTSKAIDGTRYILGQACDGLERNEDFFWEECKLPPTFQSYFQTQSLIILIHMVRIRSLPAAAAESYQKEILAHFFSLLDTRMRRTLGPRTPESLIKKYIRDLGEQWVGTQFSFDVGICGTDHELAGYVWRNVFAGRGIEQGTYGIKIPQGDASKRQVKSFKIGRPDGMGGVIREQDVVPKIGGEGRIGPVPTTIESPPMMNELPAEWDPLSMVDEISEIVGFIRREVTRLESIPDNMILDGFVGNVGPVRAADAKIWEDIMREEADKVIKEKGQDWLPTRQW</sequence>
<evidence type="ECO:0000259" key="2">
    <source>
        <dbReference type="Pfam" id="PF03981"/>
    </source>
</evidence>
<dbReference type="InterPro" id="IPR007129">
    <property type="entry name" value="Ubiqinol_cyt_c_chaperone_CPB3"/>
</dbReference>
<organism evidence="3">
    <name type="scientific">Phaffia rhodozyma</name>
    <name type="common">Yeast</name>
    <name type="synonym">Xanthophyllomyces dendrorhous</name>
    <dbReference type="NCBI Taxonomy" id="264483"/>
    <lineage>
        <taxon>Eukaryota</taxon>
        <taxon>Fungi</taxon>
        <taxon>Dikarya</taxon>
        <taxon>Basidiomycota</taxon>
        <taxon>Agaricomycotina</taxon>
        <taxon>Tremellomycetes</taxon>
        <taxon>Cystofilobasidiales</taxon>
        <taxon>Mrakiaceae</taxon>
        <taxon>Phaffia</taxon>
    </lineage>
</organism>
<protein>
    <submittedName>
        <fullName evidence="3">Ubiquinol cytochrome c reductase assembly protein CBP3</fullName>
    </submittedName>
</protein>
<dbReference type="Pfam" id="PF03981">
    <property type="entry name" value="Ubiq_cyt_C_chap"/>
    <property type="match status" value="1"/>
</dbReference>
<dbReference type="InterPro" id="IPR021150">
    <property type="entry name" value="Ubiq_cyt_c_chap"/>
</dbReference>
<feature type="domain" description="Ubiquinol-cytochrome c chaperone" evidence="2">
    <location>
        <begin position="116"/>
        <end position="223"/>
    </location>
</feature>
<dbReference type="GO" id="GO:0005739">
    <property type="term" value="C:mitochondrion"/>
    <property type="evidence" value="ECO:0007669"/>
    <property type="project" value="TreeGrafter"/>
</dbReference>
<reference evidence="3" key="1">
    <citation type="submission" date="2014-08" db="EMBL/GenBank/DDBJ databases">
        <authorList>
            <person name="Sharma Rahul"/>
            <person name="Thines Marco"/>
        </authorList>
    </citation>
    <scope>NUCLEOTIDE SEQUENCE</scope>
</reference>
<dbReference type="EMBL" id="LN483332">
    <property type="protein sequence ID" value="CED85220.1"/>
    <property type="molecule type" value="Genomic_DNA"/>
</dbReference>
<dbReference type="AlphaFoldDB" id="A0A0F7SX60"/>
<dbReference type="PANTHER" id="PTHR12184">
    <property type="entry name" value="UBIQUINOL-CYTOCHROME C REDUCTASE COMPLEX ASSEMBLY FACTOR 1 FAMILY MEMBER"/>
    <property type="match status" value="1"/>
</dbReference>
<name>A0A0F7SX60_PHARH</name>
<evidence type="ECO:0000256" key="1">
    <source>
        <dbReference type="ARBA" id="ARBA00006407"/>
    </source>
</evidence>